<dbReference type="SUPFAM" id="SSF50129">
    <property type="entry name" value="GroES-like"/>
    <property type="match status" value="1"/>
</dbReference>
<evidence type="ECO:0000313" key="9">
    <source>
        <dbReference type="Proteomes" id="UP001499967"/>
    </source>
</evidence>
<dbReference type="InterPro" id="IPR013154">
    <property type="entry name" value="ADH-like_N"/>
</dbReference>
<comment type="cofactor">
    <cofactor evidence="1 5">
        <name>Zn(2+)</name>
        <dbReference type="ChEBI" id="CHEBI:29105"/>
    </cofactor>
</comment>
<dbReference type="InterPro" id="IPR013149">
    <property type="entry name" value="ADH-like_C"/>
</dbReference>
<comment type="caution">
    <text evidence="8">The sequence shown here is derived from an EMBL/GenBank/DDBJ whole genome shotgun (WGS) entry which is preliminary data.</text>
</comment>
<keyword evidence="2 5" id="KW-0479">Metal-binding</keyword>
<evidence type="ECO:0000256" key="2">
    <source>
        <dbReference type="ARBA" id="ARBA00022723"/>
    </source>
</evidence>
<evidence type="ECO:0000256" key="4">
    <source>
        <dbReference type="ARBA" id="ARBA00023002"/>
    </source>
</evidence>
<feature type="domain" description="Alcohol dehydrogenase-like N-terminal" evidence="7">
    <location>
        <begin position="39"/>
        <end position="159"/>
    </location>
</feature>
<dbReference type="PANTHER" id="PTHR43401">
    <property type="entry name" value="L-THREONINE 3-DEHYDROGENASE"/>
    <property type="match status" value="1"/>
</dbReference>
<keyword evidence="9" id="KW-1185">Reference proteome</keyword>
<sequence>MTSSTASGTLPGHTRAAVVREFGAPIGIEDVPVPPRVEPGGLLVEVVACSLCGTDVHCWEGSLALDIRLPLILGHEMVGRVVAIGEGADVDSVGQDLRIGDRVIWTHSFCGRCEMCTRKRPAMCLNRTAYGHVSMQEWPYLMGGFARHAYVLPGSGRVRVPEAVPDALASMASCALRSVVNAVEQAGRVGPEHTVVVQGAGPLGILATGLFAQAGAGRVVTVGAPAARLELATAFGADEVISLEDTPDAADRLERVRAATGGLGADLVAEFSGHPAAFAEGVEMAGLGARYLVVGQLGAGTTAVAPGTITKKNLTVIGSFSGDVSHYHKALTVLDRYAGRLPFDRLISGQYPLDQVNAVIGRMQAFQEIKPVLLPGEETRS</sequence>
<proteinExistence type="inferred from homology"/>
<reference evidence="8 9" key="1">
    <citation type="journal article" date="2019" name="Int. J. Syst. Evol. Microbiol.">
        <title>The Global Catalogue of Microorganisms (GCM) 10K type strain sequencing project: providing services to taxonomists for standard genome sequencing and annotation.</title>
        <authorList>
            <consortium name="The Broad Institute Genomics Platform"/>
            <consortium name="The Broad Institute Genome Sequencing Center for Infectious Disease"/>
            <person name="Wu L."/>
            <person name="Ma J."/>
        </authorList>
    </citation>
    <scope>NUCLEOTIDE SEQUENCE [LARGE SCALE GENOMIC DNA]</scope>
    <source>
        <strain evidence="8 9">JCM 11117</strain>
    </source>
</reference>
<keyword evidence="4" id="KW-0560">Oxidoreductase</keyword>
<gene>
    <name evidence="8" type="ORF">GCM10009559_48140</name>
</gene>
<dbReference type="InterPro" id="IPR036291">
    <property type="entry name" value="NAD(P)-bd_dom_sf"/>
</dbReference>
<dbReference type="InterPro" id="IPR011032">
    <property type="entry name" value="GroES-like_sf"/>
</dbReference>
<keyword evidence="3 5" id="KW-0862">Zinc</keyword>
<comment type="similarity">
    <text evidence="5">Belongs to the zinc-containing alcohol dehydrogenase family.</text>
</comment>
<evidence type="ECO:0000259" key="6">
    <source>
        <dbReference type="Pfam" id="PF00107"/>
    </source>
</evidence>
<feature type="domain" description="Alcohol dehydrogenase-like C-terminal" evidence="6">
    <location>
        <begin position="202"/>
        <end position="333"/>
    </location>
</feature>
<evidence type="ECO:0000259" key="7">
    <source>
        <dbReference type="Pfam" id="PF08240"/>
    </source>
</evidence>
<dbReference type="Gene3D" id="3.90.180.10">
    <property type="entry name" value="Medium-chain alcohol dehydrogenases, catalytic domain"/>
    <property type="match status" value="1"/>
</dbReference>
<dbReference type="Gene3D" id="3.40.50.720">
    <property type="entry name" value="NAD(P)-binding Rossmann-like Domain"/>
    <property type="match status" value="1"/>
</dbReference>
<dbReference type="Pfam" id="PF00107">
    <property type="entry name" value="ADH_zinc_N"/>
    <property type="match status" value="1"/>
</dbReference>
<organism evidence="8 9">
    <name type="scientific">Pseudonocardia zijingensis</name>
    <dbReference type="NCBI Taxonomy" id="153376"/>
    <lineage>
        <taxon>Bacteria</taxon>
        <taxon>Bacillati</taxon>
        <taxon>Actinomycetota</taxon>
        <taxon>Actinomycetes</taxon>
        <taxon>Pseudonocardiales</taxon>
        <taxon>Pseudonocardiaceae</taxon>
        <taxon>Pseudonocardia</taxon>
    </lineage>
</organism>
<evidence type="ECO:0000256" key="3">
    <source>
        <dbReference type="ARBA" id="ARBA00022833"/>
    </source>
</evidence>
<evidence type="ECO:0000256" key="5">
    <source>
        <dbReference type="RuleBase" id="RU361277"/>
    </source>
</evidence>
<dbReference type="CDD" id="cd08231">
    <property type="entry name" value="MDR_TM0436_like"/>
    <property type="match status" value="1"/>
</dbReference>
<evidence type="ECO:0000256" key="1">
    <source>
        <dbReference type="ARBA" id="ARBA00001947"/>
    </source>
</evidence>
<dbReference type="PROSITE" id="PS00059">
    <property type="entry name" value="ADH_ZINC"/>
    <property type="match status" value="1"/>
</dbReference>
<evidence type="ECO:0000313" key="8">
    <source>
        <dbReference type="EMBL" id="GAA0948473.1"/>
    </source>
</evidence>
<dbReference type="EMBL" id="BAAAHP010000143">
    <property type="protein sequence ID" value="GAA0948473.1"/>
    <property type="molecule type" value="Genomic_DNA"/>
</dbReference>
<dbReference type="SUPFAM" id="SSF51735">
    <property type="entry name" value="NAD(P)-binding Rossmann-fold domains"/>
    <property type="match status" value="1"/>
</dbReference>
<dbReference type="InterPro" id="IPR002328">
    <property type="entry name" value="ADH_Zn_CS"/>
</dbReference>
<accession>A0ABN1QX15</accession>
<dbReference type="Pfam" id="PF08240">
    <property type="entry name" value="ADH_N"/>
    <property type="match status" value="1"/>
</dbReference>
<dbReference type="RefSeq" id="WP_343943803.1">
    <property type="nucleotide sequence ID" value="NZ_BAAAHP010000143.1"/>
</dbReference>
<dbReference type="PANTHER" id="PTHR43401:SF2">
    <property type="entry name" value="L-THREONINE 3-DEHYDROGENASE"/>
    <property type="match status" value="1"/>
</dbReference>
<dbReference type="Proteomes" id="UP001499967">
    <property type="component" value="Unassembled WGS sequence"/>
</dbReference>
<protein>
    <submittedName>
        <fullName evidence="8">Zinc-binding dehydrogenase</fullName>
    </submittedName>
</protein>
<dbReference type="InterPro" id="IPR050129">
    <property type="entry name" value="Zn_alcohol_dh"/>
</dbReference>
<name>A0ABN1QX15_9PSEU</name>